<dbReference type="AlphaFoldDB" id="A0A5J4K621"/>
<evidence type="ECO:0000256" key="10">
    <source>
        <dbReference type="HAMAP-Rule" id="MF_00244"/>
    </source>
</evidence>
<dbReference type="SUPFAM" id="SSF52374">
    <property type="entry name" value="Nucleotidylyl transferase"/>
    <property type="match status" value="1"/>
</dbReference>
<evidence type="ECO:0000256" key="11">
    <source>
        <dbReference type="SAM" id="MobiDB-lite"/>
    </source>
</evidence>
<comment type="pathway">
    <text evidence="2 10">Cofactor biosynthesis; NAD(+) biosynthesis; deamido-NAD(+) from nicotinate D-ribonucleotide: step 1/1.</text>
</comment>
<evidence type="ECO:0000256" key="4">
    <source>
        <dbReference type="ARBA" id="ARBA00022679"/>
    </source>
</evidence>
<keyword evidence="4 10" id="KW-0808">Transferase</keyword>
<evidence type="ECO:0000256" key="3">
    <source>
        <dbReference type="ARBA" id="ARBA00022642"/>
    </source>
</evidence>
<keyword evidence="8 10" id="KW-0520">NAD</keyword>
<keyword evidence="3 10" id="KW-0662">Pyridine nucleotide biosynthesis</keyword>
<evidence type="ECO:0000256" key="5">
    <source>
        <dbReference type="ARBA" id="ARBA00022695"/>
    </source>
</evidence>
<evidence type="ECO:0000256" key="8">
    <source>
        <dbReference type="ARBA" id="ARBA00023027"/>
    </source>
</evidence>
<dbReference type="HAMAP" id="MF_00244">
    <property type="entry name" value="NaMN_adenylyltr"/>
    <property type="match status" value="1"/>
</dbReference>
<dbReference type="UniPathway" id="UPA00253">
    <property type="reaction ID" value="UER00332"/>
</dbReference>
<dbReference type="PANTHER" id="PTHR39321">
    <property type="entry name" value="NICOTINATE-NUCLEOTIDE ADENYLYLTRANSFERASE-RELATED"/>
    <property type="match status" value="1"/>
</dbReference>
<evidence type="ECO:0000313" key="14">
    <source>
        <dbReference type="Proteomes" id="UP000334820"/>
    </source>
</evidence>
<evidence type="ECO:0000256" key="9">
    <source>
        <dbReference type="ARBA" id="ARBA00048721"/>
    </source>
</evidence>
<comment type="function">
    <text evidence="1 10">Catalyzes the reversible adenylation of nicotinate mononucleotide (NaMN) to nicotinic acid adenine dinucleotide (NaAD).</text>
</comment>
<sequence length="232" mass="25565">MGMGETQAMRRIGLLGGTFDPIHYGHLVIAEEVRATLALSEVVFIPAGQPPHKPGRPVTPAQHRLAMLQLAIASNPAFSLCEIEIERPGPSYTVDTLRLLRQRWGSQAYLAFILGADSLAEFTSWYNAAGVLAQLDCLVAVGRPGYRPPQELVTALEERLPGIGERLRVVNAPYLSISASDLRRRVAEGRPIKYQTPESVEAYIAQHQLYREPMPREPAEGRSSYVQDAHAS</sequence>
<comment type="similarity">
    <text evidence="10">Belongs to the NadD family.</text>
</comment>
<dbReference type="EMBL" id="BKZV01000001">
    <property type="protein sequence ID" value="GER82137.1"/>
    <property type="molecule type" value="Genomic_DNA"/>
</dbReference>
<evidence type="ECO:0000259" key="12">
    <source>
        <dbReference type="Pfam" id="PF01467"/>
    </source>
</evidence>
<proteinExistence type="inferred from homology"/>
<dbReference type="Gene3D" id="3.40.50.620">
    <property type="entry name" value="HUPs"/>
    <property type="match status" value="1"/>
</dbReference>
<dbReference type="GO" id="GO:0005524">
    <property type="term" value="F:ATP binding"/>
    <property type="evidence" value="ECO:0007669"/>
    <property type="project" value="UniProtKB-KW"/>
</dbReference>
<evidence type="ECO:0000256" key="2">
    <source>
        <dbReference type="ARBA" id="ARBA00005019"/>
    </source>
</evidence>
<comment type="caution">
    <text evidence="13">The sequence shown here is derived from an EMBL/GenBank/DDBJ whole genome shotgun (WGS) entry which is preliminary data.</text>
</comment>
<dbReference type="InterPro" id="IPR004821">
    <property type="entry name" value="Cyt_trans-like"/>
</dbReference>
<feature type="region of interest" description="Disordered" evidence="11">
    <location>
        <begin position="213"/>
        <end position="232"/>
    </location>
</feature>
<dbReference type="PANTHER" id="PTHR39321:SF3">
    <property type="entry name" value="PHOSPHOPANTETHEINE ADENYLYLTRANSFERASE"/>
    <property type="match status" value="1"/>
</dbReference>
<name>A0A5J4K621_9CHLR</name>
<dbReference type="InterPro" id="IPR014729">
    <property type="entry name" value="Rossmann-like_a/b/a_fold"/>
</dbReference>
<dbReference type="CDD" id="cd02165">
    <property type="entry name" value="NMNAT"/>
    <property type="match status" value="1"/>
</dbReference>
<keyword evidence="6 10" id="KW-0547">Nucleotide-binding</keyword>
<dbReference type="Proteomes" id="UP000334820">
    <property type="component" value="Unassembled WGS sequence"/>
</dbReference>
<feature type="domain" description="Cytidyltransferase-like" evidence="12">
    <location>
        <begin position="14"/>
        <end position="185"/>
    </location>
</feature>
<accession>A0A5J4K621</accession>
<keyword evidence="14" id="KW-1185">Reference proteome</keyword>
<reference evidence="13 14" key="1">
    <citation type="journal article" date="2019" name="Int. J. Syst. Evol. Microbiol.">
        <title>Thermogemmatispora aurantia sp. nov. and Thermogemmatispora argillosa sp. nov., within the class Ktedonobacteria, and emended description of the genus Thermogemmatispora.</title>
        <authorList>
            <person name="Zheng Y."/>
            <person name="Wang C.M."/>
            <person name="Sakai Y."/>
            <person name="Abe K."/>
            <person name="Yokota A."/>
            <person name="Yabe S."/>
        </authorList>
    </citation>
    <scope>NUCLEOTIDE SEQUENCE [LARGE SCALE GENOMIC DNA]</scope>
    <source>
        <strain evidence="13 14">A1-2</strain>
    </source>
</reference>
<dbReference type="NCBIfam" id="TIGR00482">
    <property type="entry name" value="nicotinate (nicotinamide) nucleotide adenylyltransferase"/>
    <property type="match status" value="1"/>
</dbReference>
<dbReference type="NCBIfam" id="TIGR00125">
    <property type="entry name" value="cyt_tran_rel"/>
    <property type="match status" value="1"/>
</dbReference>
<dbReference type="Pfam" id="PF01467">
    <property type="entry name" value="CTP_transf_like"/>
    <property type="match status" value="1"/>
</dbReference>
<dbReference type="InterPro" id="IPR005248">
    <property type="entry name" value="NadD/NMNAT"/>
</dbReference>
<evidence type="ECO:0000256" key="7">
    <source>
        <dbReference type="ARBA" id="ARBA00022840"/>
    </source>
</evidence>
<keyword evidence="5 10" id="KW-0548">Nucleotidyltransferase</keyword>
<keyword evidence="7 10" id="KW-0067">ATP-binding</keyword>
<comment type="catalytic activity">
    <reaction evidence="9 10">
        <text>nicotinate beta-D-ribonucleotide + ATP + H(+) = deamido-NAD(+) + diphosphate</text>
        <dbReference type="Rhea" id="RHEA:22860"/>
        <dbReference type="ChEBI" id="CHEBI:15378"/>
        <dbReference type="ChEBI" id="CHEBI:30616"/>
        <dbReference type="ChEBI" id="CHEBI:33019"/>
        <dbReference type="ChEBI" id="CHEBI:57502"/>
        <dbReference type="ChEBI" id="CHEBI:58437"/>
        <dbReference type="EC" id="2.7.7.18"/>
    </reaction>
</comment>
<organism evidence="13 14">
    <name type="scientific">Thermogemmatispora aurantia</name>
    <dbReference type="NCBI Taxonomy" id="2045279"/>
    <lineage>
        <taxon>Bacteria</taxon>
        <taxon>Bacillati</taxon>
        <taxon>Chloroflexota</taxon>
        <taxon>Ktedonobacteria</taxon>
        <taxon>Thermogemmatisporales</taxon>
        <taxon>Thermogemmatisporaceae</taxon>
        <taxon>Thermogemmatispora</taxon>
    </lineage>
</organism>
<dbReference type="EC" id="2.7.7.18" evidence="10"/>
<protein>
    <recommendedName>
        <fullName evidence="10">Probable nicotinate-nucleotide adenylyltransferase</fullName>
        <ecNumber evidence="10">2.7.7.18</ecNumber>
    </recommendedName>
    <alternativeName>
        <fullName evidence="10">Deamido-NAD(+) diphosphorylase</fullName>
    </alternativeName>
    <alternativeName>
        <fullName evidence="10">Deamido-NAD(+) pyrophosphorylase</fullName>
    </alternativeName>
    <alternativeName>
        <fullName evidence="10">Nicotinate mononucleotide adenylyltransferase</fullName>
        <shortName evidence="10">NaMN adenylyltransferase</shortName>
    </alternativeName>
</protein>
<gene>
    <name evidence="10 13" type="primary">nadD</name>
    <name evidence="13" type="ORF">KTAU_07750</name>
</gene>
<evidence type="ECO:0000256" key="1">
    <source>
        <dbReference type="ARBA" id="ARBA00002324"/>
    </source>
</evidence>
<dbReference type="GO" id="GO:0004515">
    <property type="term" value="F:nicotinate-nucleotide adenylyltransferase activity"/>
    <property type="evidence" value="ECO:0007669"/>
    <property type="project" value="UniProtKB-UniRule"/>
</dbReference>
<dbReference type="NCBIfam" id="NF000840">
    <property type="entry name" value="PRK00071.1-3"/>
    <property type="match status" value="1"/>
</dbReference>
<dbReference type="RefSeq" id="WP_228026298.1">
    <property type="nucleotide sequence ID" value="NZ_BKZV01000001.1"/>
</dbReference>
<evidence type="ECO:0000313" key="13">
    <source>
        <dbReference type="EMBL" id="GER82137.1"/>
    </source>
</evidence>
<evidence type="ECO:0000256" key="6">
    <source>
        <dbReference type="ARBA" id="ARBA00022741"/>
    </source>
</evidence>
<dbReference type="GO" id="GO:0009435">
    <property type="term" value="P:NAD+ biosynthetic process"/>
    <property type="evidence" value="ECO:0007669"/>
    <property type="project" value="UniProtKB-UniRule"/>
</dbReference>